<evidence type="ECO:0000256" key="2">
    <source>
        <dbReference type="ARBA" id="ARBA00022803"/>
    </source>
</evidence>
<gene>
    <name evidence="4" type="primary">SKI3</name>
    <name evidence="4" type="ORF">EIP91_010453</name>
</gene>
<reference evidence="4 5" key="1">
    <citation type="submission" date="2018-11" db="EMBL/GenBank/DDBJ databases">
        <title>Genome assembly of Steccherinum ochraceum LE-BIN_3174, the white-rot fungus of the Steccherinaceae family (The Residual Polyporoid clade, Polyporales, Basidiomycota).</title>
        <authorList>
            <person name="Fedorova T.V."/>
            <person name="Glazunova O.A."/>
            <person name="Landesman E.O."/>
            <person name="Moiseenko K.V."/>
            <person name="Psurtseva N.V."/>
            <person name="Savinova O.S."/>
            <person name="Shakhova N.V."/>
            <person name="Tyazhelova T.V."/>
            <person name="Vasina D.V."/>
        </authorList>
    </citation>
    <scope>NUCLEOTIDE SEQUENCE [LARGE SCALE GENOMIC DNA]</scope>
    <source>
        <strain evidence="4 5">LE-BIN_3174</strain>
    </source>
</reference>
<evidence type="ECO:0000256" key="1">
    <source>
        <dbReference type="ARBA" id="ARBA00022737"/>
    </source>
</evidence>
<feature type="repeat" description="TPR" evidence="3">
    <location>
        <begin position="980"/>
        <end position="1013"/>
    </location>
</feature>
<dbReference type="InterPro" id="IPR019734">
    <property type="entry name" value="TPR_rpt"/>
</dbReference>
<feature type="repeat" description="TPR" evidence="3">
    <location>
        <begin position="39"/>
        <end position="72"/>
    </location>
</feature>
<dbReference type="PANTHER" id="PTHR15704">
    <property type="entry name" value="SUPERKILLER 3 PROTEIN-RELATED"/>
    <property type="match status" value="1"/>
</dbReference>
<dbReference type="Proteomes" id="UP000292702">
    <property type="component" value="Unassembled WGS sequence"/>
</dbReference>
<dbReference type="GO" id="GO:0006401">
    <property type="term" value="P:RNA catabolic process"/>
    <property type="evidence" value="ECO:0007669"/>
    <property type="project" value="InterPro"/>
</dbReference>
<evidence type="ECO:0000313" key="4">
    <source>
        <dbReference type="EMBL" id="TCD60261.1"/>
    </source>
</evidence>
<dbReference type="InterPro" id="IPR040962">
    <property type="entry name" value="TPR_22"/>
</dbReference>
<name>A0A4R0R0K2_9APHY</name>
<comment type="caution">
    <text evidence="4">The sequence shown here is derived from an EMBL/GenBank/DDBJ whole genome shotgun (WGS) entry which is preliminary data.</text>
</comment>
<sequence length="1424" mass="158551">MSAFVKTKLKNAREAIGKKNYEVARDAARGVLEYEPENYHAYVFIGLACLELGEIENSEQAYRKAIELNSEQVLAWQGITKLYERTEKWGPYGDALQHVTKLFLKAHDAVKCAEALQRFVEIRRSHGTSSQLCDALHLWLPTSEYYPLLSTLPPPDATNPNATTTFTAQSAMQNSLPVLEEIVAVLETDEQATLKSEFDKRRTRLGAAGPEQIRKDVGREVWSSSKLPSLYNEIMNHQYAPDELRRSTESKLLRYKQQLLYALPITNEFAVQKADLAAELQDLVNGMILLDIPDELAWLIYIEGTDAPTIEEYDLAVFRKYIKLFPNAPLRDMFYAYLGYSDLPISEDEESVDGREPPAADEDYAESILAVFQKLPNSIVAHRIAAVVYEHDSDFENALKVAESGLELSQRHERNTSTKLHSVKKAFNVTLATSLVHLFPPKHHPRALRVLDEILTEDPDNVPGLMGRAYTLQYANKWSEAKLLFDRVAELLPDDLYDGIRAQEESAWCSAQSHDPDSAAKSLKSILNGLESLESRETDQARCWWRLGQCYWKVGESSREEAYRHFITALKRSATFAPAFTSLGIYYVEFASPPDPKRANKCFQRAFELDPREGDAARRLAEGFAEEREWDLVEVVAQRTIDGEGGMNAGLESAAATARYLPINAWAWKALGVVEMHYPAAIQAFQIALRTDTEDQLSWLRLGEAYSKAGRFEAAIKALRRAQELNPKDWIASYFLGDVERQTGQFQTAIDIFTAVLSKHSQETKVMLSLAQTHFDLGRSEFVSFFTARAESSFLASIKTVLRLMDTSSGYRRLAWKVAADALYHLSQLSTFHDTTDVMTTMDQLSPMLSKQTGDRLKDLIPLPDQIDQTSDFVLSSSLLDFAILAYDCKVSLGALDDRSSGSGSYDLGVALSAYARRVTEENKRDLAQQHSATYLKEALGFDPINDTYWSTLGTALFASQPKIAQHAYIKALEIDSRNAATWTDLGLFYLFHGDLQLATEAFYKAQILDPDYALAWVGRGLVAASEGHDAESKAFFEHSTGLPIPIPDADVAFATRLFAHLRSIRGHTSLDAIHPAFFVLDRYCKQRSQDAYAWHLFGLICESVGHVELGIAAIERAIAILEAAYEESENPIIERRFTIAHVNAGRLRLSAEDFEGALSSLQVALGLLPEDTTDQDTLSFLSQAQLCSGLAHFKLDQLEEALQFSESAMESSANDVVLRSHAVVVLAQTLWAIGTDEGKESAKSQLLQSIETDPENLLAINALAGMGILTDDDSLVDAALAEILSLSIPERQERDPEGDVTYLLIQHHLSQGDIAQAISVAQKAIVAHPSHPKHKQQLAALALQSGKADVAQAVLSSLSAEEDLTQSREVAALQALVELQGPQGRQQVAMRLARRAVMLAPWKEFDWRALACVRTQNPAGHTE</sequence>
<dbReference type="Pfam" id="PF18833">
    <property type="entry name" value="TPR_22"/>
    <property type="match status" value="1"/>
</dbReference>
<evidence type="ECO:0000256" key="3">
    <source>
        <dbReference type="PROSITE-ProRule" id="PRU00339"/>
    </source>
</evidence>
<dbReference type="GO" id="GO:0055087">
    <property type="term" value="C:Ski complex"/>
    <property type="evidence" value="ECO:0007669"/>
    <property type="project" value="InterPro"/>
</dbReference>
<dbReference type="InterPro" id="IPR039226">
    <property type="entry name" value="Ski3/TTC37"/>
</dbReference>
<evidence type="ECO:0000313" key="5">
    <source>
        <dbReference type="Proteomes" id="UP000292702"/>
    </source>
</evidence>
<dbReference type="Gene3D" id="1.25.40.10">
    <property type="entry name" value="Tetratricopeptide repeat domain"/>
    <property type="match status" value="5"/>
</dbReference>
<keyword evidence="2 3" id="KW-0802">TPR repeat</keyword>
<dbReference type="EMBL" id="RWJN01000628">
    <property type="protein sequence ID" value="TCD60261.1"/>
    <property type="molecule type" value="Genomic_DNA"/>
</dbReference>
<dbReference type="InterPro" id="IPR011990">
    <property type="entry name" value="TPR-like_helical_dom_sf"/>
</dbReference>
<organism evidence="4 5">
    <name type="scientific">Steccherinum ochraceum</name>
    <dbReference type="NCBI Taxonomy" id="92696"/>
    <lineage>
        <taxon>Eukaryota</taxon>
        <taxon>Fungi</taxon>
        <taxon>Dikarya</taxon>
        <taxon>Basidiomycota</taxon>
        <taxon>Agaricomycotina</taxon>
        <taxon>Agaricomycetes</taxon>
        <taxon>Polyporales</taxon>
        <taxon>Steccherinaceae</taxon>
        <taxon>Steccherinum</taxon>
    </lineage>
</organism>
<feature type="repeat" description="TPR" evidence="3">
    <location>
        <begin position="1139"/>
        <end position="1172"/>
    </location>
</feature>
<proteinExistence type="predicted"/>
<dbReference type="PANTHER" id="PTHR15704:SF7">
    <property type="entry name" value="SUPERKILLER COMPLEX PROTEIN 3"/>
    <property type="match status" value="1"/>
</dbReference>
<accession>A0A4R0R0K2</accession>
<dbReference type="PROSITE" id="PS50005">
    <property type="entry name" value="TPR"/>
    <property type="match status" value="4"/>
</dbReference>
<keyword evidence="1" id="KW-0677">Repeat</keyword>
<dbReference type="OrthoDB" id="421075at2759"/>
<feature type="repeat" description="TPR" evidence="3">
    <location>
        <begin position="696"/>
        <end position="729"/>
    </location>
</feature>
<dbReference type="SUPFAM" id="SSF48452">
    <property type="entry name" value="TPR-like"/>
    <property type="match status" value="5"/>
</dbReference>
<dbReference type="PROSITE" id="PS50293">
    <property type="entry name" value="TPR_REGION"/>
    <property type="match status" value="1"/>
</dbReference>
<dbReference type="SMART" id="SM00028">
    <property type="entry name" value="TPR"/>
    <property type="match status" value="12"/>
</dbReference>
<keyword evidence="5" id="KW-1185">Reference proteome</keyword>
<dbReference type="STRING" id="92696.A0A4R0R0K2"/>
<protein>
    <submittedName>
        <fullName evidence="4">Superkiller protein 3</fullName>
    </submittedName>
</protein>
<dbReference type="Pfam" id="PF13432">
    <property type="entry name" value="TPR_16"/>
    <property type="match status" value="2"/>
</dbReference>